<dbReference type="SUPFAM" id="SSF88723">
    <property type="entry name" value="PIN domain-like"/>
    <property type="match status" value="1"/>
</dbReference>
<dbReference type="AlphaFoldDB" id="A0A7U7GD54"/>
<evidence type="ECO:0000256" key="6">
    <source>
        <dbReference type="ARBA" id="ARBA00022842"/>
    </source>
</evidence>
<reference evidence="10 11" key="1">
    <citation type="journal article" date="2014" name="ISME J.">
        <title>Candidatus Competibacter-lineage genomes retrieved from metagenomes reveal functional metabolic diversity.</title>
        <authorList>
            <person name="McIlroy S.J."/>
            <person name="Albertsen M."/>
            <person name="Andresen E.K."/>
            <person name="Saunders A.M."/>
            <person name="Kristiansen R."/>
            <person name="Stokholm-Bjerregaard M."/>
            <person name="Nielsen K.L."/>
            <person name="Nielsen P.H."/>
        </authorList>
    </citation>
    <scope>NUCLEOTIDE SEQUENCE [LARGE SCALE GENOMIC DNA]</scope>
    <source>
        <strain evidence="10 11">Run_B_J11</strain>
    </source>
</reference>
<sequence>MNSPRYLLDTNIVSDLARHPGGRVMQHIAAVGVEQIGISIIVACEIRFGATKSGSQRLRQHVDLVLGQIAIFPMEPPVEEHYADIRHMLERAGTPIGPNDLLIAAHARSLGLTLVTDNVREVSRVPGLLVENWLTIEA</sequence>
<dbReference type="CDD" id="cd18748">
    <property type="entry name" value="PIN_VapC4-5_FitB-like"/>
    <property type="match status" value="1"/>
</dbReference>
<dbReference type="Gene3D" id="3.40.50.1010">
    <property type="entry name" value="5'-nuclease"/>
    <property type="match status" value="1"/>
</dbReference>
<evidence type="ECO:0000256" key="2">
    <source>
        <dbReference type="ARBA" id="ARBA00022649"/>
    </source>
</evidence>
<dbReference type="EC" id="3.1.-.-" evidence="8"/>
<comment type="similarity">
    <text evidence="7 8">Belongs to the PINc/VapC protein family.</text>
</comment>
<evidence type="ECO:0000256" key="8">
    <source>
        <dbReference type="HAMAP-Rule" id="MF_00265"/>
    </source>
</evidence>
<evidence type="ECO:0000256" key="5">
    <source>
        <dbReference type="ARBA" id="ARBA00022801"/>
    </source>
</evidence>
<comment type="caution">
    <text evidence="10">The sequence shown here is derived from an EMBL/GenBank/DDBJ whole genome shotgun (WGS) entry which is preliminary data.</text>
</comment>
<keyword evidence="8" id="KW-0800">Toxin</keyword>
<organism evidence="10 11">
    <name type="scientific">Candidatus Contendobacter odensis Run_B_J11</name>
    <dbReference type="NCBI Taxonomy" id="1400861"/>
    <lineage>
        <taxon>Bacteria</taxon>
        <taxon>Pseudomonadati</taxon>
        <taxon>Pseudomonadota</taxon>
        <taxon>Gammaproteobacteria</taxon>
        <taxon>Candidatus Competibacteraceae</taxon>
        <taxon>Candidatus Contendibacter</taxon>
    </lineage>
</organism>
<dbReference type="EMBL" id="CBTK010000223">
    <property type="protein sequence ID" value="CDH45898.1"/>
    <property type="molecule type" value="Genomic_DNA"/>
</dbReference>
<name>A0A7U7GD54_9GAMM</name>
<evidence type="ECO:0000259" key="9">
    <source>
        <dbReference type="Pfam" id="PF01850"/>
    </source>
</evidence>
<accession>A0A7U7GD54</accession>
<dbReference type="Proteomes" id="UP000019184">
    <property type="component" value="Unassembled WGS sequence"/>
</dbReference>
<feature type="binding site" evidence="8">
    <location>
        <position position="100"/>
    </location>
    <ligand>
        <name>Mg(2+)</name>
        <dbReference type="ChEBI" id="CHEBI:18420"/>
    </ligand>
</feature>
<dbReference type="PANTHER" id="PTHR33653:SF1">
    <property type="entry name" value="RIBONUCLEASE VAPC2"/>
    <property type="match status" value="1"/>
</dbReference>
<feature type="binding site" evidence="8">
    <location>
        <position position="9"/>
    </location>
    <ligand>
        <name>Mg(2+)</name>
        <dbReference type="ChEBI" id="CHEBI:18420"/>
    </ligand>
</feature>
<comment type="function">
    <text evidence="8">Toxic component of a toxin-antitoxin (TA) system. An RNase.</text>
</comment>
<dbReference type="GO" id="GO:0090729">
    <property type="term" value="F:toxin activity"/>
    <property type="evidence" value="ECO:0007669"/>
    <property type="project" value="UniProtKB-KW"/>
</dbReference>
<dbReference type="PANTHER" id="PTHR33653">
    <property type="entry name" value="RIBONUCLEASE VAPC2"/>
    <property type="match status" value="1"/>
</dbReference>
<evidence type="ECO:0000256" key="4">
    <source>
        <dbReference type="ARBA" id="ARBA00022723"/>
    </source>
</evidence>
<protein>
    <recommendedName>
        <fullName evidence="8">Ribonuclease VapC</fullName>
        <shortName evidence="8">RNase VapC</shortName>
        <ecNumber evidence="8">3.1.-.-</ecNumber>
    </recommendedName>
    <alternativeName>
        <fullName evidence="8">Toxin VapC</fullName>
    </alternativeName>
</protein>
<keyword evidence="2 8" id="KW-1277">Toxin-antitoxin system</keyword>
<evidence type="ECO:0000256" key="1">
    <source>
        <dbReference type="ARBA" id="ARBA00001946"/>
    </source>
</evidence>
<keyword evidence="3 8" id="KW-0540">Nuclease</keyword>
<dbReference type="GO" id="GO:0000287">
    <property type="term" value="F:magnesium ion binding"/>
    <property type="evidence" value="ECO:0007669"/>
    <property type="project" value="UniProtKB-UniRule"/>
</dbReference>
<dbReference type="HAMAP" id="MF_00265">
    <property type="entry name" value="VapC_Nob1"/>
    <property type="match status" value="1"/>
</dbReference>
<evidence type="ECO:0000313" key="10">
    <source>
        <dbReference type="EMBL" id="CDH45898.1"/>
    </source>
</evidence>
<keyword evidence="11" id="KW-1185">Reference proteome</keyword>
<keyword evidence="5 8" id="KW-0378">Hydrolase</keyword>
<keyword evidence="4 8" id="KW-0479">Metal-binding</keyword>
<gene>
    <name evidence="8" type="primary">vapC</name>
    <name evidence="10" type="ORF">BN874_30030</name>
</gene>
<dbReference type="InterPro" id="IPR029060">
    <property type="entry name" value="PIN-like_dom_sf"/>
</dbReference>
<dbReference type="InterPro" id="IPR050556">
    <property type="entry name" value="Type_II_TA_system_RNase"/>
</dbReference>
<keyword evidence="6 8" id="KW-0460">Magnesium</keyword>
<evidence type="ECO:0000256" key="7">
    <source>
        <dbReference type="ARBA" id="ARBA00038093"/>
    </source>
</evidence>
<dbReference type="GO" id="GO:0016787">
    <property type="term" value="F:hydrolase activity"/>
    <property type="evidence" value="ECO:0007669"/>
    <property type="project" value="UniProtKB-KW"/>
</dbReference>
<comment type="cofactor">
    <cofactor evidence="1 8">
        <name>Mg(2+)</name>
        <dbReference type="ChEBI" id="CHEBI:18420"/>
    </cofactor>
</comment>
<dbReference type="RefSeq" id="WP_034434090.1">
    <property type="nucleotide sequence ID" value="NZ_CBTK010000223.1"/>
</dbReference>
<evidence type="ECO:0000313" key="11">
    <source>
        <dbReference type="Proteomes" id="UP000019184"/>
    </source>
</evidence>
<feature type="domain" description="PIN" evidence="9">
    <location>
        <begin position="6"/>
        <end position="125"/>
    </location>
</feature>
<evidence type="ECO:0000256" key="3">
    <source>
        <dbReference type="ARBA" id="ARBA00022722"/>
    </source>
</evidence>
<dbReference type="Pfam" id="PF01850">
    <property type="entry name" value="PIN"/>
    <property type="match status" value="1"/>
</dbReference>
<dbReference type="InterPro" id="IPR022907">
    <property type="entry name" value="VapC_family"/>
</dbReference>
<dbReference type="OrthoDB" id="9796690at2"/>
<dbReference type="GO" id="GO:0004540">
    <property type="term" value="F:RNA nuclease activity"/>
    <property type="evidence" value="ECO:0007669"/>
    <property type="project" value="InterPro"/>
</dbReference>
<dbReference type="InterPro" id="IPR002716">
    <property type="entry name" value="PIN_dom"/>
</dbReference>
<proteinExistence type="inferred from homology"/>